<dbReference type="InterPro" id="IPR017439">
    <property type="entry name" value="Amidohydrolase"/>
</dbReference>
<reference evidence="3 4" key="1">
    <citation type="submission" date="2014-02" db="EMBL/GenBank/DDBJ databases">
        <title>Transposable element dynamics among asymbiotic and ectomycorrhizal Amanita fungi.</title>
        <authorList>
            <consortium name="DOE Joint Genome Institute"/>
            <person name="Hess J."/>
            <person name="Skrede I."/>
            <person name="Wolfe B."/>
            <person name="LaButti K."/>
            <person name="Ohm R.A."/>
            <person name="Grigoriev I.V."/>
            <person name="Pringle A."/>
        </authorList>
    </citation>
    <scope>NUCLEOTIDE SEQUENCE [LARGE SCALE GENOMIC DNA]</scope>
    <source>
        <strain evidence="3 4">SKay4041</strain>
    </source>
</reference>
<protein>
    <recommendedName>
        <fullName evidence="2">Peptidase M20 dimerisation domain-containing protein</fullName>
    </recommendedName>
</protein>
<proteinExistence type="inferred from homology"/>
<dbReference type="SUPFAM" id="SSF55031">
    <property type="entry name" value="Bacterial exopeptidase dimerisation domain"/>
    <property type="match status" value="1"/>
</dbReference>
<dbReference type="NCBIfam" id="TIGR01891">
    <property type="entry name" value="amidohydrolases"/>
    <property type="match status" value="1"/>
</dbReference>
<evidence type="ECO:0000259" key="2">
    <source>
        <dbReference type="Pfam" id="PF07687"/>
    </source>
</evidence>
<dbReference type="STRING" id="703135.A0A2A9NLG7"/>
<feature type="domain" description="Peptidase M20 dimerisation" evidence="2">
    <location>
        <begin position="248"/>
        <end position="335"/>
    </location>
</feature>
<dbReference type="InterPro" id="IPR017144">
    <property type="entry name" value="Xaa-Arg_dipeptidase"/>
</dbReference>
<name>A0A2A9NLG7_9AGAR</name>
<dbReference type="PANTHER" id="PTHR30575">
    <property type="entry name" value="PEPTIDASE M20"/>
    <property type="match status" value="1"/>
</dbReference>
<dbReference type="OrthoDB" id="6119954at2759"/>
<dbReference type="PANTHER" id="PTHR30575:SF0">
    <property type="entry name" value="XAA-ARG DIPEPTIDASE"/>
    <property type="match status" value="1"/>
</dbReference>
<dbReference type="FunFam" id="3.30.70.360:FF:000004">
    <property type="entry name" value="Peptidase M20 domain-containing protein 2"/>
    <property type="match status" value="1"/>
</dbReference>
<dbReference type="SUPFAM" id="SSF53187">
    <property type="entry name" value="Zn-dependent exopeptidases"/>
    <property type="match status" value="1"/>
</dbReference>
<gene>
    <name evidence="3" type="ORF">AMATHDRAFT_74704</name>
</gene>
<dbReference type="EMBL" id="KZ301984">
    <property type="protein sequence ID" value="PFH51825.1"/>
    <property type="molecule type" value="Genomic_DNA"/>
</dbReference>
<dbReference type="InterPro" id="IPR036264">
    <property type="entry name" value="Bact_exopeptidase_dim_dom"/>
</dbReference>
<organism evidence="3 4">
    <name type="scientific">Amanita thiersii Skay4041</name>
    <dbReference type="NCBI Taxonomy" id="703135"/>
    <lineage>
        <taxon>Eukaryota</taxon>
        <taxon>Fungi</taxon>
        <taxon>Dikarya</taxon>
        <taxon>Basidiomycota</taxon>
        <taxon>Agaricomycotina</taxon>
        <taxon>Agaricomycetes</taxon>
        <taxon>Agaricomycetidae</taxon>
        <taxon>Agaricales</taxon>
        <taxon>Pluteineae</taxon>
        <taxon>Amanitaceae</taxon>
        <taxon>Amanita</taxon>
    </lineage>
</organism>
<dbReference type="GO" id="GO:0016805">
    <property type="term" value="F:dipeptidase activity"/>
    <property type="evidence" value="ECO:0007669"/>
    <property type="project" value="InterPro"/>
</dbReference>
<dbReference type="Gene3D" id="3.40.630.10">
    <property type="entry name" value="Zn peptidases"/>
    <property type="match status" value="1"/>
</dbReference>
<evidence type="ECO:0000313" key="3">
    <source>
        <dbReference type="EMBL" id="PFH51825.1"/>
    </source>
</evidence>
<dbReference type="Pfam" id="PF07687">
    <property type="entry name" value="M20_dimer"/>
    <property type="match status" value="1"/>
</dbReference>
<comment type="similarity">
    <text evidence="1">Belongs to the peptidase M20A family.</text>
</comment>
<evidence type="ECO:0000256" key="1">
    <source>
        <dbReference type="ARBA" id="ARBA00006247"/>
    </source>
</evidence>
<dbReference type="InterPro" id="IPR052030">
    <property type="entry name" value="Peptidase_M20/M20A_hydrolases"/>
</dbReference>
<dbReference type="CDD" id="cd05672">
    <property type="entry name" value="M20_ACY1L2-like"/>
    <property type="match status" value="1"/>
</dbReference>
<dbReference type="Proteomes" id="UP000242287">
    <property type="component" value="Unassembled WGS sequence"/>
</dbReference>
<dbReference type="InterPro" id="IPR002933">
    <property type="entry name" value="Peptidase_M20"/>
</dbReference>
<dbReference type="Pfam" id="PF01546">
    <property type="entry name" value="Peptidase_M20"/>
    <property type="match status" value="1"/>
</dbReference>
<evidence type="ECO:0000313" key="4">
    <source>
        <dbReference type="Proteomes" id="UP000242287"/>
    </source>
</evidence>
<sequence>MLSFPLLSSLFRLFSRKHCQSPPPSVQIPDHDKKCCYFNLACDYSYGPESDRWLPTESPPVYTKDDPGNIDLGVLRTVEETVDRLSPNLRELSMQIHSHPELMFIEKQAHDWLSEYMSRHGFKVTPHYLGLSTAWRAEYQHGKGGIVIGINSEMDALAGIGHACGHNLIAVSGVGVAIAVKTAMEIHNISGKVILLGTPAEEGGGGKVILLERGGYEDMDACLMCHPSPGLPHSISVGTTIAMQQIDVEYFGHSAHAGAAPWEGTNALDAAFLAYSSISVLRQQMKPDCRIHGVVQGKEWSPNVIPDYARMRWLVRAPTYAELVPLVERAKNCFNGAALATSCTINLNSGRAYYELNQNDVLAQEFADIVGSRYGMLSTTVSSSASTDFGNVSYALPSLHPAFAIPTEPRGGNHTPAFAKSAATLEAHNATMTVTKGLALIALRILSDHSFLSEVRLLLLCFEGKGG</sequence>
<accession>A0A2A9NLG7</accession>
<dbReference type="InterPro" id="IPR011650">
    <property type="entry name" value="Peptidase_M20_dimer"/>
</dbReference>
<dbReference type="AlphaFoldDB" id="A0A2A9NLG7"/>
<dbReference type="Gene3D" id="3.30.70.360">
    <property type="match status" value="1"/>
</dbReference>
<keyword evidence="4" id="KW-1185">Reference proteome</keyword>
<dbReference type="PIRSF" id="PIRSF037226">
    <property type="entry name" value="Amidohydrolase_ACY1L2_prd"/>
    <property type="match status" value="1"/>
</dbReference>